<gene>
    <name evidence="7" type="ORF">HG535_0A04250</name>
</gene>
<evidence type="ECO:0000256" key="3">
    <source>
        <dbReference type="ARBA" id="ARBA00022989"/>
    </source>
</evidence>
<feature type="transmembrane region" description="Helical" evidence="5">
    <location>
        <begin position="206"/>
        <end position="225"/>
    </location>
</feature>
<evidence type="ECO:0000256" key="1">
    <source>
        <dbReference type="ARBA" id="ARBA00004370"/>
    </source>
</evidence>
<name>A0A7H9AVZ6_ZYGMR</name>
<dbReference type="InterPro" id="IPR006694">
    <property type="entry name" value="Fatty_acid_hydroxylase"/>
</dbReference>
<dbReference type="KEGG" id="zmk:HG535_0A04250"/>
<dbReference type="GO" id="GO:0016491">
    <property type="term" value="F:oxidoreductase activity"/>
    <property type="evidence" value="ECO:0007669"/>
    <property type="project" value="InterPro"/>
</dbReference>
<dbReference type="AlphaFoldDB" id="A0A7H9AVZ6"/>
<dbReference type="PANTHER" id="PTHR11863">
    <property type="entry name" value="STEROL DESATURASE"/>
    <property type="match status" value="1"/>
</dbReference>
<organism evidence="7 8">
    <name type="scientific">Zygotorulaspora mrakii</name>
    <name type="common">Zygosaccharomyces mrakii</name>
    <dbReference type="NCBI Taxonomy" id="42260"/>
    <lineage>
        <taxon>Eukaryota</taxon>
        <taxon>Fungi</taxon>
        <taxon>Dikarya</taxon>
        <taxon>Ascomycota</taxon>
        <taxon>Saccharomycotina</taxon>
        <taxon>Saccharomycetes</taxon>
        <taxon>Saccharomycetales</taxon>
        <taxon>Saccharomycetaceae</taxon>
        <taxon>Zygotorulaspora</taxon>
    </lineage>
</organism>
<proteinExistence type="predicted"/>
<dbReference type="EMBL" id="CP058604">
    <property type="protein sequence ID" value="QLG70485.1"/>
    <property type="molecule type" value="Genomic_DNA"/>
</dbReference>
<evidence type="ECO:0000313" key="7">
    <source>
        <dbReference type="EMBL" id="QLG70485.1"/>
    </source>
</evidence>
<keyword evidence="3 5" id="KW-1133">Transmembrane helix</keyword>
<keyword evidence="4 5" id="KW-0472">Membrane</keyword>
<dbReference type="GO" id="GO:0008610">
    <property type="term" value="P:lipid biosynthetic process"/>
    <property type="evidence" value="ECO:0007669"/>
    <property type="project" value="InterPro"/>
</dbReference>
<evidence type="ECO:0000259" key="6">
    <source>
        <dbReference type="Pfam" id="PF04116"/>
    </source>
</evidence>
<reference evidence="7 8" key="1">
    <citation type="submission" date="2020-07" db="EMBL/GenBank/DDBJ databases">
        <title>The yeast mating-type switching endonuclease HO is a domesticated member of an unorthodox homing genetic element family.</title>
        <authorList>
            <person name="Coughlan A.Y."/>
            <person name="Lombardi L."/>
            <person name="Braun-Galleani S."/>
            <person name="Martos A.R."/>
            <person name="Galeote V."/>
            <person name="Bigey F."/>
            <person name="Dequin S."/>
            <person name="Byrne K.P."/>
            <person name="Wolfe K.H."/>
        </authorList>
    </citation>
    <scope>NUCLEOTIDE SEQUENCE [LARGE SCALE GENOMIC DNA]</scope>
    <source>
        <strain evidence="7 8">NRRL Y-6702</strain>
    </source>
</reference>
<dbReference type="Pfam" id="PF04116">
    <property type="entry name" value="FA_hydroxylase"/>
    <property type="match status" value="1"/>
</dbReference>
<dbReference type="RefSeq" id="XP_037142213.1">
    <property type="nucleotide sequence ID" value="XM_037286318.1"/>
</dbReference>
<evidence type="ECO:0000256" key="4">
    <source>
        <dbReference type="ARBA" id="ARBA00023136"/>
    </source>
</evidence>
<feature type="transmembrane region" description="Helical" evidence="5">
    <location>
        <begin position="44"/>
        <end position="64"/>
    </location>
</feature>
<sequence length="328" mass="38249">MNVSSGFDEAYKVKGMFGYMHSDVAPEVILRPKADILSFIPDNVLTLALPVVAYWALSLIFHSIDVLHLAEKYRIHPSAEVAARNRVGRIEVLCEVLFQHIVQSVVGFVTQIWDTPPMTGYEERALWKWRQYLPSSIPDAAIYVGYMYGFSAVKLLVGFTFIDTWQYWLHRLMHTNSTLYRMFHSRHHRLYVPYAYGALYNAPVEGFLLDTLGTGIAMIITSLSYREQMVLYTFATLKTVDDHCGYALPWDPFQFFFPNNAVYHDIHHQNFGIKTNYAQPFFTFWDTLFGTYFKGFEDYQKAQRRVTIDQYKKFLDERKKKSQPGKTE</sequence>
<feature type="transmembrane region" description="Helical" evidence="5">
    <location>
        <begin position="140"/>
        <end position="162"/>
    </location>
</feature>
<dbReference type="GO" id="GO:0016020">
    <property type="term" value="C:membrane"/>
    <property type="evidence" value="ECO:0007669"/>
    <property type="project" value="UniProtKB-SubCell"/>
</dbReference>
<dbReference type="GO" id="GO:0005506">
    <property type="term" value="F:iron ion binding"/>
    <property type="evidence" value="ECO:0007669"/>
    <property type="project" value="InterPro"/>
</dbReference>
<dbReference type="OrthoDB" id="408954at2759"/>
<dbReference type="GeneID" id="59234121"/>
<dbReference type="Proteomes" id="UP000509704">
    <property type="component" value="Chromosome 1"/>
</dbReference>
<dbReference type="InterPro" id="IPR050307">
    <property type="entry name" value="Sterol_Desaturase_Related"/>
</dbReference>
<accession>A0A7H9AVZ6</accession>
<evidence type="ECO:0000313" key="8">
    <source>
        <dbReference type="Proteomes" id="UP000509704"/>
    </source>
</evidence>
<evidence type="ECO:0000256" key="2">
    <source>
        <dbReference type="ARBA" id="ARBA00022692"/>
    </source>
</evidence>
<keyword evidence="2 5" id="KW-0812">Transmembrane</keyword>
<feature type="domain" description="Fatty acid hydroxylase" evidence="6">
    <location>
        <begin position="156"/>
        <end position="291"/>
    </location>
</feature>
<keyword evidence="8" id="KW-1185">Reference proteome</keyword>
<evidence type="ECO:0000256" key="5">
    <source>
        <dbReference type="SAM" id="Phobius"/>
    </source>
</evidence>
<comment type="subcellular location">
    <subcellularLocation>
        <location evidence="1">Membrane</location>
    </subcellularLocation>
</comment>
<protein>
    <recommendedName>
        <fullName evidence="6">Fatty acid hydroxylase domain-containing protein</fullName>
    </recommendedName>
</protein>